<evidence type="ECO:0000313" key="3">
    <source>
        <dbReference type="EMBL" id="CAK9141312.1"/>
    </source>
</evidence>
<evidence type="ECO:0000256" key="2">
    <source>
        <dbReference type="SAM" id="MobiDB-lite"/>
    </source>
</evidence>
<protein>
    <submittedName>
        <fullName evidence="4">Uncharacterized protein</fullName>
    </submittedName>
</protein>
<feature type="region of interest" description="Disordered" evidence="2">
    <location>
        <begin position="97"/>
        <end position="129"/>
    </location>
</feature>
<feature type="compositionally biased region" description="Low complexity" evidence="2">
    <location>
        <begin position="61"/>
        <end position="70"/>
    </location>
</feature>
<dbReference type="EMBL" id="CAUOFW020007113">
    <property type="protein sequence ID" value="CAK9177646.1"/>
    <property type="molecule type" value="Genomic_DNA"/>
</dbReference>
<feature type="compositionally biased region" description="Low complexity" evidence="2">
    <location>
        <begin position="100"/>
        <end position="113"/>
    </location>
</feature>
<accession>A0ABC8UE40</accession>
<organism evidence="4 5">
    <name type="scientific">Ilex paraguariensis</name>
    <name type="common">yerba mate</name>
    <dbReference type="NCBI Taxonomy" id="185542"/>
    <lineage>
        <taxon>Eukaryota</taxon>
        <taxon>Viridiplantae</taxon>
        <taxon>Streptophyta</taxon>
        <taxon>Embryophyta</taxon>
        <taxon>Tracheophyta</taxon>
        <taxon>Spermatophyta</taxon>
        <taxon>Magnoliopsida</taxon>
        <taxon>eudicotyledons</taxon>
        <taxon>Gunneridae</taxon>
        <taxon>Pentapetalae</taxon>
        <taxon>asterids</taxon>
        <taxon>campanulids</taxon>
        <taxon>Aquifoliales</taxon>
        <taxon>Aquifoliaceae</taxon>
        <taxon>Ilex</taxon>
    </lineage>
</organism>
<name>A0ABC8UE40_9AQUA</name>
<evidence type="ECO:0000313" key="4">
    <source>
        <dbReference type="EMBL" id="CAK9177646.1"/>
    </source>
</evidence>
<dbReference type="Proteomes" id="UP001642360">
    <property type="component" value="Unassembled WGS sequence"/>
</dbReference>
<gene>
    <name evidence="4" type="ORF">ILEXP_LOCUS47566</name>
    <name evidence="3" type="ORF">ILEXP_LOCUS8889</name>
</gene>
<evidence type="ECO:0000256" key="1">
    <source>
        <dbReference type="ARBA" id="ARBA00034773"/>
    </source>
</evidence>
<dbReference type="PANTHER" id="PTHR33083">
    <property type="entry name" value="EXPRESSED PROTEIN"/>
    <property type="match status" value="1"/>
</dbReference>
<feature type="region of interest" description="Disordered" evidence="2">
    <location>
        <begin position="55"/>
        <end position="74"/>
    </location>
</feature>
<dbReference type="GO" id="GO:0010150">
    <property type="term" value="P:leaf senescence"/>
    <property type="evidence" value="ECO:0007669"/>
    <property type="project" value="UniProtKB-ARBA"/>
</dbReference>
<comment type="caution">
    <text evidence="4">The sequence shown here is derived from an EMBL/GenBank/DDBJ whole genome shotgun (WGS) entry which is preliminary data.</text>
</comment>
<reference evidence="4 5" key="1">
    <citation type="submission" date="2024-02" db="EMBL/GenBank/DDBJ databases">
        <authorList>
            <person name="Vignale AGUSTIN F."/>
            <person name="Sosa J E."/>
            <person name="Modenutti C."/>
        </authorList>
    </citation>
    <scope>NUCLEOTIDE SEQUENCE [LARGE SCALE GENOMIC DNA]</scope>
</reference>
<comment type="similarity">
    <text evidence="1">Belongs to the senescence regulator S40 family.</text>
</comment>
<dbReference type="InterPro" id="IPR007608">
    <property type="entry name" value="Senescence_reg_S40"/>
</dbReference>
<sequence length="324" mass="35740">MDPIGSAARNRDRKTPSADRFLGIFTQSQPDIDVSVSVSTTDELNEDDVFWTGDFAESNHHSSPSSSTNSNHHRHQHIKNFGILAALPETERAVFNHKASVSPSSSSSSTSSSRLIPTIPKRPPLDRQSSLRFQSAPVNVPVTSEAMLRNRRVREFDDIADDVDDNNGDMLPPHEVVGSRQSPMLACSVLEGVGRTLKGRDMRQVRNAIWRQTELTIVLREGGNVPHQSGKRGLISGSFKVAPREMDSLLGIAFGGLHKGSGPTARDNSGAWLWIVPSVKLQTIFVPEGVILDENRSVQWNQMPFRWVTADNLSQPCNPPMYLS</sequence>
<dbReference type="AlphaFoldDB" id="A0ABC8UE40"/>
<dbReference type="PANTHER" id="PTHR33083:SF50">
    <property type="entry name" value="PROTEIN S40-7"/>
    <property type="match status" value="1"/>
</dbReference>
<keyword evidence="5" id="KW-1185">Reference proteome</keyword>
<evidence type="ECO:0000313" key="5">
    <source>
        <dbReference type="Proteomes" id="UP001642360"/>
    </source>
</evidence>
<dbReference type="Pfam" id="PF04520">
    <property type="entry name" value="Senescence_reg"/>
    <property type="match status" value="1"/>
</dbReference>
<dbReference type="EMBL" id="CAUOFW020001125">
    <property type="protein sequence ID" value="CAK9141312.1"/>
    <property type="molecule type" value="Genomic_DNA"/>
</dbReference>
<proteinExistence type="inferred from homology"/>